<dbReference type="InterPro" id="IPR001509">
    <property type="entry name" value="Epimerase_deHydtase"/>
</dbReference>
<dbReference type="GO" id="GO:0005737">
    <property type="term" value="C:cytoplasm"/>
    <property type="evidence" value="ECO:0007669"/>
    <property type="project" value="TreeGrafter"/>
</dbReference>
<comment type="caution">
    <text evidence="2">The sequence shown here is derived from an EMBL/GenBank/DDBJ whole genome shotgun (WGS) entry which is preliminary data.</text>
</comment>
<evidence type="ECO:0000259" key="1">
    <source>
        <dbReference type="Pfam" id="PF01370"/>
    </source>
</evidence>
<dbReference type="PANTHER" id="PTHR48079">
    <property type="entry name" value="PROTEIN YEEZ"/>
    <property type="match status" value="1"/>
</dbReference>
<dbReference type="InterPro" id="IPR036291">
    <property type="entry name" value="NAD(P)-bd_dom_sf"/>
</dbReference>
<dbReference type="Gene3D" id="3.40.50.720">
    <property type="entry name" value="NAD(P)-binding Rossmann-like Domain"/>
    <property type="match status" value="1"/>
</dbReference>
<proteinExistence type="predicted"/>
<dbReference type="GO" id="GO:0004029">
    <property type="term" value="F:aldehyde dehydrogenase (NAD+) activity"/>
    <property type="evidence" value="ECO:0007669"/>
    <property type="project" value="TreeGrafter"/>
</dbReference>
<dbReference type="Proteomes" id="UP000309544">
    <property type="component" value="Unassembled WGS sequence"/>
</dbReference>
<organism evidence="2 3">
    <name type="scientific">Prosthecochloris vibrioformis</name>
    <name type="common">Chlorobium vibrioforme</name>
    <dbReference type="NCBI Taxonomy" id="1098"/>
    <lineage>
        <taxon>Bacteria</taxon>
        <taxon>Pseudomonadati</taxon>
        <taxon>Chlorobiota</taxon>
        <taxon>Chlorobiia</taxon>
        <taxon>Chlorobiales</taxon>
        <taxon>Chlorobiaceae</taxon>
        <taxon>Prosthecochloris</taxon>
    </lineage>
</organism>
<evidence type="ECO:0000313" key="3">
    <source>
        <dbReference type="Proteomes" id="UP000309544"/>
    </source>
</evidence>
<dbReference type="Pfam" id="PF01370">
    <property type="entry name" value="Epimerase"/>
    <property type="match status" value="1"/>
</dbReference>
<dbReference type="CDD" id="cd05228">
    <property type="entry name" value="AR_FR_like_1_SDR_e"/>
    <property type="match status" value="1"/>
</dbReference>
<dbReference type="EMBL" id="VDCI01000003">
    <property type="protein sequence ID" value="TNJ37053.1"/>
    <property type="molecule type" value="Genomic_DNA"/>
</dbReference>
<accession>A0A5C4S0M3</accession>
<dbReference type="SUPFAM" id="SSF51735">
    <property type="entry name" value="NAD(P)-binding Rossmann-fold domains"/>
    <property type="match status" value="1"/>
</dbReference>
<dbReference type="PANTHER" id="PTHR48079:SF6">
    <property type="entry name" value="NAD(P)-BINDING DOMAIN-CONTAINING PROTEIN-RELATED"/>
    <property type="match status" value="1"/>
</dbReference>
<evidence type="ECO:0000313" key="2">
    <source>
        <dbReference type="EMBL" id="TNJ37053.1"/>
    </source>
</evidence>
<feature type="domain" description="NAD-dependent epimerase/dehydratase" evidence="1">
    <location>
        <begin position="5"/>
        <end position="234"/>
    </location>
</feature>
<gene>
    <name evidence="2" type="ORF">FGF68_05645</name>
</gene>
<protein>
    <submittedName>
        <fullName evidence="2">SDR family oxidoreductase</fullName>
    </submittedName>
</protein>
<sequence length="332" mass="36797">MPKSILVTGGTGFIGSRLVHKLATGDDEVRVLVRPTSSLVPLNGLEGRIVPVLGDVTDYTSLQQAMQGVDEVYHSAGFTYMGGDPSRDKKLRAINIEGTRNVLKAAREAGVRRVLHVSSITAVGMSGKKVPADETFSWNFHNVPLRYAEIKHLAEEVVMQAVRDGLDCVIVNPAFVFGAGDVNFNAGRLIKDVYQGRVPGYPLGGICVVDVEIVVETTIAAMQKGRTGERYIIGGDNVTYRKLSQTIARVTGVKPFMVPFPFALARLTLSLFSLMGYRHRFSKLFNLSMFRVASEFLYFDSSKARRELGMRSEPHTESIRRAFEWYRKEGML</sequence>
<dbReference type="AlphaFoldDB" id="A0A5C4S0M3"/>
<keyword evidence="3" id="KW-1185">Reference proteome</keyword>
<name>A0A5C4S0M3_PROVB</name>
<dbReference type="RefSeq" id="WP_139626498.1">
    <property type="nucleotide sequence ID" value="NZ_VDCI01000003.1"/>
</dbReference>
<reference evidence="2 3" key="1">
    <citation type="submission" date="2019-05" db="EMBL/GenBank/DDBJ databases">
        <title>Draft Whole-Genome sequence of the green sulfur bacterium Prosthecochloris vibrioformis DSM 260.</title>
        <authorList>
            <person name="Meyer T.E."/>
            <person name="Kyndt J.A."/>
        </authorList>
    </citation>
    <scope>NUCLEOTIDE SEQUENCE [LARGE SCALE GENOMIC DNA]</scope>
    <source>
        <strain evidence="2 3">DSM 260</strain>
    </source>
</reference>
<dbReference type="InterPro" id="IPR051783">
    <property type="entry name" value="NAD(P)-dependent_oxidoreduct"/>
</dbReference>